<dbReference type="SUPFAM" id="SSF49785">
    <property type="entry name" value="Galactose-binding domain-like"/>
    <property type="match status" value="1"/>
</dbReference>
<keyword evidence="3" id="KW-1185">Reference proteome</keyword>
<feature type="domain" description="F5/8 type C" evidence="1">
    <location>
        <begin position="1"/>
        <end position="112"/>
    </location>
</feature>
<dbReference type="Gene3D" id="2.60.120.260">
    <property type="entry name" value="Galactose-binding domain-like"/>
    <property type="match status" value="1"/>
</dbReference>
<dbReference type="Proteomes" id="UP000594262">
    <property type="component" value="Unplaced"/>
</dbReference>
<sequence>LGSLSRLGLQANKGDLTASGSYDDKLYKPDMGRLHHLGNTPDGRYMQYSGWLSKPLNNAGGDFIWLQVALKETVLVHGIAITGSGNSAHYAALQYFIDYVYNSKRVNYNEQE</sequence>
<organism evidence="2 3">
    <name type="scientific">Clytia hemisphaerica</name>
    <dbReference type="NCBI Taxonomy" id="252671"/>
    <lineage>
        <taxon>Eukaryota</taxon>
        <taxon>Metazoa</taxon>
        <taxon>Cnidaria</taxon>
        <taxon>Hydrozoa</taxon>
        <taxon>Hydroidolina</taxon>
        <taxon>Leptothecata</taxon>
        <taxon>Obeliida</taxon>
        <taxon>Clytiidae</taxon>
        <taxon>Clytia</taxon>
    </lineage>
</organism>
<name>A0A7M5XMY2_9CNID</name>
<evidence type="ECO:0000313" key="2">
    <source>
        <dbReference type="EnsemblMetazoa" id="CLYHEMP026484.1"/>
    </source>
</evidence>
<protein>
    <recommendedName>
        <fullName evidence="1">F5/8 type C domain-containing protein</fullName>
    </recommendedName>
</protein>
<dbReference type="AlphaFoldDB" id="A0A7M5XMY2"/>
<dbReference type="PROSITE" id="PS50022">
    <property type="entry name" value="FA58C_3"/>
    <property type="match status" value="1"/>
</dbReference>
<evidence type="ECO:0000259" key="1">
    <source>
        <dbReference type="PROSITE" id="PS50022"/>
    </source>
</evidence>
<dbReference type="EnsemblMetazoa" id="CLYHEMT026484.1">
    <property type="protein sequence ID" value="CLYHEMP026484.1"/>
    <property type="gene ID" value="CLYHEMG026484"/>
</dbReference>
<dbReference type="InterPro" id="IPR008979">
    <property type="entry name" value="Galactose-bd-like_sf"/>
</dbReference>
<accession>A0A7M5XMY2</accession>
<proteinExistence type="predicted"/>
<evidence type="ECO:0000313" key="3">
    <source>
        <dbReference type="Proteomes" id="UP000594262"/>
    </source>
</evidence>
<reference evidence="2" key="1">
    <citation type="submission" date="2021-01" db="UniProtKB">
        <authorList>
            <consortium name="EnsemblMetazoa"/>
        </authorList>
    </citation>
    <scope>IDENTIFICATION</scope>
</reference>
<dbReference type="InterPro" id="IPR000421">
    <property type="entry name" value="FA58C"/>
</dbReference>